<feature type="region of interest" description="Disordered" evidence="2">
    <location>
        <begin position="457"/>
        <end position="488"/>
    </location>
</feature>
<dbReference type="Proteomes" id="UP000193685">
    <property type="component" value="Unassembled WGS sequence"/>
</dbReference>
<sequence>MESPNTCSIHQLAKKVRRRRFQEHTLHARSSDLHHHSQGLALLTRLSVRMRSAHRLLSDYIRVDAKREFADQYAALMTEADALIDRVESRDRTDDASWLLKLDSVTQSALLHFLLKIRNQPLWVAQCIAASTPAAVNLLTSSLETLSTASLREPCKAQDATQPPARRDALSLLLFGVFAQPGAFASEDAARFNLGASSLASLLQQSSAAHGRLCLAIMNQFADAYGWEAHNSFELLLMSLLQSGTKLLHRQEARHAAHQRANQQRFFHLYSKRDEAEEEFFAIAVRDVFRLLDGDDDAGIPAGALHLARLVMRQLPDSQRAMAETFVVQEWYFGHFLGRILKTPESAHLLHDYYISSMQRQSILEVLHQRILGFCSPVTPRVAQHTVRPTGAAEMDTHYLSITARFFAQPSDDTARVVGDAPVLRPAETFSDAATPTFYLSATDLQTLASCLLPASQQRVPSPPAPMTSTNRAQNNSVHSTTSSKPSVPARGRAWALLELVTGSDVSSTPGNVEDEGLSMRVGEEKRVSEPQDPFITNTQRAMTALALLFPEQQSMLDHRLDIIQATNKDGLCVATSTMTEPLQRRYDIDGLVKNAIYKLIDHADLGKPAQRRSTLDYFAQHRSTGPFSGVETRSPSSTGGSQLLQLLVTAAQRALSKRDYVLSELYHQAYNHLQAKTGTPEAADDYSPLLYSLLEEEESLLEQQMDLLEQKEALAAYAHDCKRRLQQRIDDEIQLINKLRLKMWYMSDVRRSKVWQQAWEVCKCLHRMRPAEVRPLGSVAEAGSFSMSGQLHSQSRERRSNRYSRELRQQHAGQFTGLYPVDHELLDALAVPVDQGGHNKLSGSQAELVLQWMRNLDIHNFCTAEERLHRLCYEVDDLIRRILISRSSVQDSVQTLEFEDAAHSLLWSFELFSYESGLFHIPKNTRPPFSFFEQLQQSVEESTIGLPRRGSAGDLLSLSRTAARQRGNSVGSIDNPRSRSRTRVSIASENDLSLPSPERQIPTASSFAAASQPLHRQISMTSTTGSAAVECDELGAREFLLQTRIGLTSLLLSDMAELLFYEGSETDEWHNTELVDAVLTAKKRQEDSAKERVTTEAILRATQLTTAQMTERGPMPAKVNMQTVPKRPPHGRMKSASLSHLLTGGGTSASLKSSPAPPSIDLDNLRSTGPILDRTSSSGSALDPSSPFTSSPRSPLRIHASLSRRAQPRQFPNARAYRELFQRFSAHPSPYEKLRTLYEFEVLVVSALSASGKDEAGKLPKMAAQMPQSPLLPQGHAISPSLAMFKDVLGADTNPGSVENGVRPVLPMQNTQPLFNTSPHGSIGQATSNGASKPGTDMIVEEMTRILKQAELRPKTLFRDLQYIATFIPSSILNMTDEGKVFWDFGLAALSVKHDTVEALTKCAESTLQCAEARRVEALQVNAATQAAEASDFTTADATAMLTIAAKERNVVAMRELALSLVPTDRGRVNVPIMLPPLSNPVEIFAGTTDSLGAGRRPLSRANSLSSSVSSAYTPSLPQFAPAGGLGIHFADASHTVSASKGSLMRMKAAVAWLELAAAEGDVVAINHLRQRQV</sequence>
<feature type="compositionally biased region" description="Low complexity" evidence="2">
    <location>
        <begin position="1177"/>
        <end position="1196"/>
    </location>
</feature>
<organism evidence="3 4">
    <name type="scientific">Protomyces lactucae-debilis</name>
    <dbReference type="NCBI Taxonomy" id="2754530"/>
    <lineage>
        <taxon>Eukaryota</taxon>
        <taxon>Fungi</taxon>
        <taxon>Dikarya</taxon>
        <taxon>Ascomycota</taxon>
        <taxon>Taphrinomycotina</taxon>
        <taxon>Taphrinomycetes</taxon>
        <taxon>Taphrinales</taxon>
        <taxon>Protomycetaceae</taxon>
        <taxon>Protomyces</taxon>
    </lineage>
</organism>
<dbReference type="OrthoDB" id="3548913at2759"/>
<dbReference type="PANTHER" id="PTHR42064:SF1">
    <property type="entry name" value="YALI0F28677P"/>
    <property type="match status" value="1"/>
</dbReference>
<dbReference type="STRING" id="56484.A0A1Y2F5R7"/>
<accession>A0A1Y2F5R7</accession>
<feature type="region of interest" description="Disordered" evidence="2">
    <location>
        <begin position="1119"/>
        <end position="1196"/>
    </location>
</feature>
<name>A0A1Y2F5R7_PROLT</name>
<evidence type="ECO:0000313" key="3">
    <source>
        <dbReference type="EMBL" id="ORY78997.1"/>
    </source>
</evidence>
<protein>
    <submittedName>
        <fullName evidence="3">Uncharacterized protein</fullName>
    </submittedName>
</protein>
<evidence type="ECO:0000256" key="1">
    <source>
        <dbReference type="SAM" id="Coils"/>
    </source>
</evidence>
<gene>
    <name evidence="3" type="ORF">BCR37DRAFT_414757</name>
</gene>
<feature type="region of interest" description="Disordered" evidence="2">
    <location>
        <begin position="967"/>
        <end position="1009"/>
    </location>
</feature>
<dbReference type="EMBL" id="MCFI01000016">
    <property type="protein sequence ID" value="ORY78997.1"/>
    <property type="molecule type" value="Genomic_DNA"/>
</dbReference>
<dbReference type="PANTHER" id="PTHR42064">
    <property type="entry name" value="YALI0F28677P"/>
    <property type="match status" value="1"/>
</dbReference>
<proteinExistence type="predicted"/>
<evidence type="ECO:0000313" key="4">
    <source>
        <dbReference type="Proteomes" id="UP000193685"/>
    </source>
</evidence>
<feature type="coiled-coil region" evidence="1">
    <location>
        <begin position="692"/>
        <end position="743"/>
    </location>
</feature>
<keyword evidence="4" id="KW-1185">Reference proteome</keyword>
<dbReference type="GeneID" id="63788866"/>
<feature type="compositionally biased region" description="Polar residues" evidence="2">
    <location>
        <begin position="984"/>
        <end position="994"/>
    </location>
</feature>
<comment type="caution">
    <text evidence="3">The sequence shown here is derived from an EMBL/GenBank/DDBJ whole genome shotgun (WGS) entry which is preliminary data.</text>
</comment>
<feature type="compositionally biased region" description="Polar residues" evidence="2">
    <location>
        <begin position="467"/>
        <end position="486"/>
    </location>
</feature>
<reference evidence="3 4" key="1">
    <citation type="submission" date="2016-07" db="EMBL/GenBank/DDBJ databases">
        <title>Pervasive Adenine N6-methylation of Active Genes in Fungi.</title>
        <authorList>
            <consortium name="DOE Joint Genome Institute"/>
            <person name="Mondo S.J."/>
            <person name="Dannebaum R.O."/>
            <person name="Kuo R.C."/>
            <person name="Labutti K."/>
            <person name="Haridas S."/>
            <person name="Kuo A."/>
            <person name="Salamov A."/>
            <person name="Ahrendt S.R."/>
            <person name="Lipzen A."/>
            <person name="Sullivan W."/>
            <person name="Andreopoulos W.B."/>
            <person name="Clum A."/>
            <person name="Lindquist E."/>
            <person name="Daum C."/>
            <person name="Ramamoorthy G.K."/>
            <person name="Gryganskyi A."/>
            <person name="Culley D."/>
            <person name="Magnuson J.K."/>
            <person name="James T.Y."/>
            <person name="O'Malley M.A."/>
            <person name="Stajich J.E."/>
            <person name="Spatafora J.W."/>
            <person name="Visel A."/>
            <person name="Grigoriev I.V."/>
        </authorList>
    </citation>
    <scope>NUCLEOTIDE SEQUENCE [LARGE SCALE GENOMIC DNA]</scope>
    <source>
        <strain evidence="3 4">12-1054</strain>
    </source>
</reference>
<keyword evidence="1" id="KW-0175">Coiled coil</keyword>
<dbReference type="RefSeq" id="XP_040723629.1">
    <property type="nucleotide sequence ID" value="XM_040872267.1"/>
</dbReference>
<evidence type="ECO:0000256" key="2">
    <source>
        <dbReference type="SAM" id="MobiDB-lite"/>
    </source>
</evidence>
<dbReference type="OMA" id="KMWTITA"/>